<sequence>MSSGKLTPPAALNDFQRAYGKHLRKPTPTSRPAGIPARASEIYEELFFNNICGFINNCFPVAKSLFPEDAWLHICRTFFIDWRCHTPYFSEIPKEFVSYIKSGSHTLELPPWFAELIEYEWLELDVDICNATALNSHTSGDGKLYANPTLRNCAFNWPVHQISKDNIPCEPEATFLAIYRDAEHRVQFMAMNAVTAALLEIIEQAPCCAQQALEQLAVAINHPQPQQIVNFGQSIIQDFLQRGMLAATP</sequence>
<evidence type="ECO:0000313" key="3">
    <source>
        <dbReference type="EMBL" id="BCD96603.1"/>
    </source>
</evidence>
<proteinExistence type="predicted"/>
<dbReference type="Gene3D" id="1.10.150.690">
    <property type="entry name" value="DUF2063"/>
    <property type="match status" value="1"/>
</dbReference>
<evidence type="ECO:0000313" key="4">
    <source>
        <dbReference type="Proteomes" id="UP001320119"/>
    </source>
</evidence>
<evidence type="ECO:0000259" key="1">
    <source>
        <dbReference type="Pfam" id="PF09836"/>
    </source>
</evidence>
<dbReference type="Pfam" id="PF09836">
    <property type="entry name" value="DUF2063"/>
    <property type="match status" value="1"/>
</dbReference>
<keyword evidence="4" id="KW-1185">Reference proteome</keyword>
<protein>
    <recommendedName>
        <fullName evidence="5">DNA-binding domain-containing protein</fullName>
    </recommendedName>
</protein>
<dbReference type="KEGG" id="marq:MARGE09_P0803"/>
<dbReference type="RefSeq" id="WP_236986096.1">
    <property type="nucleotide sequence ID" value="NZ_AP023086.1"/>
</dbReference>
<name>A0AAN2BJ49_9GAMM</name>
<accession>A0AAN2BJ49</accession>
<dbReference type="Pfam" id="PF22106">
    <property type="entry name" value="NGO1945_C"/>
    <property type="match status" value="1"/>
</dbReference>
<dbReference type="InterPro" id="IPR054098">
    <property type="entry name" value="NGO1945-like_C"/>
</dbReference>
<dbReference type="InterPro" id="IPR044922">
    <property type="entry name" value="DUF2063_N_sf"/>
</dbReference>
<gene>
    <name evidence="3" type="ORF">MARGE09_P0803</name>
</gene>
<dbReference type="EMBL" id="AP023086">
    <property type="protein sequence ID" value="BCD96603.1"/>
    <property type="molecule type" value="Genomic_DNA"/>
</dbReference>
<reference evidence="3 4" key="1">
    <citation type="journal article" date="2022" name="IScience">
        <title>An ultrasensitive nanofiber-based assay for enzymatic hydrolysis and deep-sea microbial degradation of cellulose.</title>
        <authorList>
            <person name="Tsudome M."/>
            <person name="Tachioka M."/>
            <person name="Miyazaki M."/>
            <person name="Uchimura K."/>
            <person name="Tsuda M."/>
            <person name="Takaki Y."/>
            <person name="Deguchi S."/>
        </authorList>
    </citation>
    <scope>NUCLEOTIDE SEQUENCE [LARGE SCALE GENOMIC DNA]</scope>
    <source>
        <strain evidence="3 4">GE09</strain>
    </source>
</reference>
<feature type="domain" description="Putative DNA-binding" evidence="1">
    <location>
        <begin position="15"/>
        <end position="100"/>
    </location>
</feature>
<dbReference type="Gene3D" id="3.90.930.50">
    <property type="match status" value="1"/>
</dbReference>
<organism evidence="3 4">
    <name type="scientific">Marinagarivorans cellulosilyticus</name>
    <dbReference type="NCBI Taxonomy" id="2721545"/>
    <lineage>
        <taxon>Bacteria</taxon>
        <taxon>Pseudomonadati</taxon>
        <taxon>Pseudomonadota</taxon>
        <taxon>Gammaproteobacteria</taxon>
        <taxon>Cellvibrionales</taxon>
        <taxon>Cellvibrionaceae</taxon>
        <taxon>Marinagarivorans</taxon>
    </lineage>
</organism>
<dbReference type="InterPro" id="IPR018640">
    <property type="entry name" value="DUF2063"/>
</dbReference>
<dbReference type="Proteomes" id="UP001320119">
    <property type="component" value="Chromosome"/>
</dbReference>
<feature type="domain" description="NGO1945-like C-terminal" evidence="2">
    <location>
        <begin position="147"/>
        <end position="239"/>
    </location>
</feature>
<evidence type="ECO:0008006" key="5">
    <source>
        <dbReference type="Google" id="ProtNLM"/>
    </source>
</evidence>
<evidence type="ECO:0000259" key="2">
    <source>
        <dbReference type="Pfam" id="PF22106"/>
    </source>
</evidence>
<dbReference type="AlphaFoldDB" id="A0AAN2BJ49"/>